<sequence length="154" mass="17469">MKLKDLLSLTGASKKSIYRWMESHPTIDCPDPDSLLGHPFPRPVDRDGRAMVWDADAVNAWWRQNAGTIGRHPEDAAVIEMGFRSFRRASLKEPKRFQNEDGSVTIEDDIALIRKLEVHGDTVRLWFHSVGDAVMFKVKYAGFDRADDEAGERG</sequence>
<dbReference type="Proteomes" id="UP001500518">
    <property type="component" value="Unassembled WGS sequence"/>
</dbReference>
<dbReference type="RefSeq" id="WP_346033401.1">
    <property type="nucleotide sequence ID" value="NZ_BAABHV010000019.1"/>
</dbReference>
<dbReference type="EMBL" id="BAABHV010000019">
    <property type="protein sequence ID" value="GAA5058672.1"/>
    <property type="molecule type" value="Genomic_DNA"/>
</dbReference>
<organism evidence="1 2">
    <name type="scientific">Erythrobacter westpacificensis</name>
    <dbReference type="NCBI Taxonomy" id="1055231"/>
    <lineage>
        <taxon>Bacteria</taxon>
        <taxon>Pseudomonadati</taxon>
        <taxon>Pseudomonadota</taxon>
        <taxon>Alphaproteobacteria</taxon>
        <taxon>Sphingomonadales</taxon>
        <taxon>Erythrobacteraceae</taxon>
        <taxon>Erythrobacter/Porphyrobacter group</taxon>
        <taxon>Erythrobacter</taxon>
    </lineage>
</organism>
<evidence type="ECO:0008006" key="3">
    <source>
        <dbReference type="Google" id="ProtNLM"/>
    </source>
</evidence>
<accession>A0ABP9KJD5</accession>
<keyword evidence="2" id="KW-1185">Reference proteome</keyword>
<reference evidence="2" key="1">
    <citation type="journal article" date="2019" name="Int. J. Syst. Evol. Microbiol.">
        <title>The Global Catalogue of Microorganisms (GCM) 10K type strain sequencing project: providing services to taxonomists for standard genome sequencing and annotation.</title>
        <authorList>
            <consortium name="The Broad Institute Genomics Platform"/>
            <consortium name="The Broad Institute Genome Sequencing Center for Infectious Disease"/>
            <person name="Wu L."/>
            <person name="Ma J."/>
        </authorList>
    </citation>
    <scope>NUCLEOTIDE SEQUENCE [LARGE SCALE GENOMIC DNA]</scope>
    <source>
        <strain evidence="2">JCM 18014</strain>
    </source>
</reference>
<name>A0ABP9KJD5_9SPHN</name>
<protein>
    <recommendedName>
        <fullName evidence="3">DNA-binding protein</fullName>
    </recommendedName>
</protein>
<proteinExistence type="predicted"/>
<gene>
    <name evidence="1" type="ORF">GCM10023208_25300</name>
</gene>
<comment type="caution">
    <text evidence="1">The sequence shown here is derived from an EMBL/GenBank/DDBJ whole genome shotgun (WGS) entry which is preliminary data.</text>
</comment>
<evidence type="ECO:0000313" key="1">
    <source>
        <dbReference type="EMBL" id="GAA5058672.1"/>
    </source>
</evidence>
<evidence type="ECO:0000313" key="2">
    <source>
        <dbReference type="Proteomes" id="UP001500518"/>
    </source>
</evidence>